<dbReference type="PANTHER" id="PTHR37816:SF3">
    <property type="entry name" value="MODULATES DNA TOPOLOGY"/>
    <property type="match status" value="1"/>
</dbReference>
<dbReference type="Gene3D" id="3.40.50.300">
    <property type="entry name" value="P-loop containing nucleotide triphosphate hydrolases"/>
    <property type="match status" value="1"/>
</dbReference>
<dbReference type="SUPFAM" id="SSF52540">
    <property type="entry name" value="P-loop containing nucleoside triphosphate hydrolases"/>
    <property type="match status" value="1"/>
</dbReference>
<organism evidence="1 2">
    <name type="scientific">Streptococcus massiliensis</name>
    <dbReference type="NCBI Taxonomy" id="313439"/>
    <lineage>
        <taxon>Bacteria</taxon>
        <taxon>Bacillati</taxon>
        <taxon>Bacillota</taxon>
        <taxon>Bacilli</taxon>
        <taxon>Lactobacillales</taxon>
        <taxon>Streptococcaceae</taxon>
        <taxon>Streptococcus</taxon>
    </lineage>
</organism>
<dbReference type="NCBIfam" id="NF005576">
    <property type="entry name" value="PRK07261.1"/>
    <property type="match status" value="1"/>
</dbReference>
<dbReference type="Proteomes" id="UP000254634">
    <property type="component" value="Unassembled WGS sequence"/>
</dbReference>
<dbReference type="InterPro" id="IPR027417">
    <property type="entry name" value="P-loop_NTPase"/>
</dbReference>
<dbReference type="STRING" id="1123307.GCA_000380065_01832"/>
<dbReference type="PANTHER" id="PTHR37816">
    <property type="entry name" value="YALI0E33011P"/>
    <property type="match status" value="1"/>
</dbReference>
<dbReference type="RefSeq" id="WP_018372547.1">
    <property type="nucleotide sequence ID" value="NZ_UHFR01000005.1"/>
</dbReference>
<dbReference type="AlphaFoldDB" id="A0A380KYG9"/>
<proteinExistence type="predicted"/>
<accession>A0A380KYG9</accession>
<keyword evidence="2" id="KW-1185">Reference proteome</keyword>
<dbReference type="EMBL" id="UHFR01000005">
    <property type="protein sequence ID" value="SUN75976.1"/>
    <property type="molecule type" value="Genomic_DNA"/>
</dbReference>
<dbReference type="InterPro" id="IPR052922">
    <property type="entry name" value="Cytidylate_Kinase-2"/>
</dbReference>
<protein>
    <submittedName>
        <fullName evidence="1">Topology modulation protein</fullName>
    </submittedName>
</protein>
<name>A0A380KYG9_9STRE</name>
<reference evidence="1" key="1">
    <citation type="submission" date="2018-06" db="EMBL/GenBank/DDBJ databases">
        <authorList>
            <consortium name="Pathogen Informatics"/>
            <person name="Doyle S."/>
        </authorList>
    </citation>
    <scope>NUCLEOTIDE SEQUENCE [LARGE SCALE GENOMIC DNA]</scope>
    <source>
        <strain evidence="1">NCTC13765</strain>
    </source>
</reference>
<evidence type="ECO:0000313" key="1">
    <source>
        <dbReference type="EMBL" id="SUN75976.1"/>
    </source>
</evidence>
<gene>
    <name evidence="1" type="primary">flaR</name>
    <name evidence="1" type="ORF">NCTC13765_00419</name>
</gene>
<evidence type="ECO:0000313" key="2">
    <source>
        <dbReference type="Proteomes" id="UP000254634"/>
    </source>
</evidence>
<dbReference type="OrthoDB" id="1201990at2"/>
<sequence>MKIVIIGYSGSGKSTLAKKLAQHYSIPKLHLDTLQFKANWEVSEREDMKNKVGDFLSENNHWVIDGNYSWCHYEKRLEQADLIIFMNFNRWNSLYRVTKRYLKNRGKVREDMAADCPEKLDWEFIRWVLRDGRKKTARERYTKIQRTYPNKFIILKNQQEIDRFLSQLI</sequence>